<dbReference type="Pfam" id="PF13589">
    <property type="entry name" value="HATPase_c_3"/>
    <property type="match status" value="1"/>
</dbReference>
<protein>
    <submittedName>
        <fullName evidence="1">ATP-binding protein</fullName>
    </submittedName>
</protein>
<dbReference type="Gene3D" id="3.30.565.10">
    <property type="entry name" value="Histidine kinase-like ATPase, C-terminal domain"/>
    <property type="match status" value="1"/>
</dbReference>
<keyword evidence="1" id="KW-0547">Nucleotide-binding</keyword>
<sequence>MDPIAVVSHRDVPPDPSIADAVGTRHDLPTALADLVDNAIDAGAGRVHVRFLTSGGALTGLLVIDDGRGMDAAVIDAAMTFARRRDYGERDLGHYGLGLKAASLSQADVLDVLSRAVGGVPVGRRIAKDRPTRVETLDPRQVGESLAAPLFRIPGASPSHGTVVRWHGVRTALSSPDPDERAEWLSGCIEEVRAHLGLVFHRILQRSAIEVSVDEFDLDIGEAGAMRRVRVLDPLARGVTGVRPIPLDGAVNGRPFELTGVVLTERALQDPAVLASARGSAAANGQGLYIYRRDRLLQIGGWDSIIREGRDWEYLRISLDIDDALLDVVQVNPEKSGVVLDADMRRAVHSAVDGDGRSFADLLDRARSAASEARRRTRRPIALVEPGRGLSRQMYDAVADAVEFAEADPVDIRWRRLPGTSLVDVDVEQRTLWLNDLYRPVLSGSSHPEDAPLLKTLLLLLHSHLFEGFYLGERGKRELRAWDSIIRAALDEELERRTAEEGRTHG</sequence>
<name>A0ABT4I637_9ACTO</name>
<dbReference type="Proteomes" id="UP001072034">
    <property type="component" value="Unassembled WGS sequence"/>
</dbReference>
<dbReference type="SUPFAM" id="SSF55874">
    <property type="entry name" value="ATPase domain of HSP90 chaperone/DNA topoisomerase II/histidine kinase"/>
    <property type="match status" value="1"/>
</dbReference>
<evidence type="ECO:0000313" key="2">
    <source>
        <dbReference type="Proteomes" id="UP001072034"/>
    </source>
</evidence>
<organism evidence="1 2">
    <name type="scientific">Actinomyces israelii</name>
    <dbReference type="NCBI Taxonomy" id="1659"/>
    <lineage>
        <taxon>Bacteria</taxon>
        <taxon>Bacillati</taxon>
        <taxon>Actinomycetota</taxon>
        <taxon>Actinomycetes</taxon>
        <taxon>Actinomycetales</taxon>
        <taxon>Actinomycetaceae</taxon>
        <taxon>Actinomyces</taxon>
    </lineage>
</organism>
<reference evidence="1" key="1">
    <citation type="submission" date="2022-10" db="EMBL/GenBank/DDBJ databases">
        <title>Genome sequence of Actinomyces israelii ATCC 10048.</title>
        <authorList>
            <person name="Watt R.M."/>
            <person name="Tong W.M."/>
        </authorList>
    </citation>
    <scope>NUCLEOTIDE SEQUENCE</scope>
    <source>
        <strain evidence="1">ATCC 10048</strain>
    </source>
</reference>
<evidence type="ECO:0000313" key="1">
    <source>
        <dbReference type="EMBL" id="MCZ0857203.1"/>
    </source>
</evidence>
<dbReference type="EMBL" id="JAPTMY010000006">
    <property type="protein sequence ID" value="MCZ0857203.1"/>
    <property type="molecule type" value="Genomic_DNA"/>
</dbReference>
<proteinExistence type="predicted"/>
<keyword evidence="2" id="KW-1185">Reference proteome</keyword>
<gene>
    <name evidence="1" type="ORF">OHJ16_03995</name>
</gene>
<accession>A0ABT4I637</accession>
<comment type="caution">
    <text evidence="1">The sequence shown here is derived from an EMBL/GenBank/DDBJ whole genome shotgun (WGS) entry which is preliminary data.</text>
</comment>
<dbReference type="RefSeq" id="WP_268916839.1">
    <property type="nucleotide sequence ID" value="NZ_JAPTMY010000006.1"/>
</dbReference>
<keyword evidence="1" id="KW-0067">ATP-binding</keyword>
<dbReference type="InterPro" id="IPR036890">
    <property type="entry name" value="HATPase_C_sf"/>
</dbReference>
<dbReference type="GO" id="GO:0005524">
    <property type="term" value="F:ATP binding"/>
    <property type="evidence" value="ECO:0007669"/>
    <property type="project" value="UniProtKB-KW"/>
</dbReference>